<dbReference type="Pfam" id="PF12850">
    <property type="entry name" value="Metallophos_2"/>
    <property type="match status" value="1"/>
</dbReference>
<dbReference type="PANTHER" id="PTHR42850:SF2">
    <property type="entry name" value="BLL5683 PROTEIN"/>
    <property type="match status" value="1"/>
</dbReference>
<organism evidence="3 4">
    <name type="scientific">Chitinophaga agrisoli</name>
    <dbReference type="NCBI Taxonomy" id="2607653"/>
    <lineage>
        <taxon>Bacteria</taxon>
        <taxon>Pseudomonadati</taxon>
        <taxon>Bacteroidota</taxon>
        <taxon>Chitinophagia</taxon>
        <taxon>Chitinophagales</taxon>
        <taxon>Chitinophagaceae</taxon>
        <taxon>Chitinophaga</taxon>
    </lineage>
</organism>
<sequence length="254" mass="28426">MGRIAIFSDVHGNLPALQTVIEDIAKRGIDQIYCLGDLVDFAPWSNEVIALIKELHIPCLMGNHDERVAFDHAVVPLKQHTAEETLARITAIDHTKGSVSSNHKRFLANLPAQLRITHKVKGKNLNILLVHGSTRSNSEYIYENHDPEDLLYMMQQQQSDVLIMGHTHRSYLRRLPFVNGHLPPMALNCGSVGRSKEGQPLATYLVLNIEEDGIQPELIKLTYPVEKVIQGILESDIPDFYTGLLKADTKLVNG</sequence>
<name>A0A5B2VMQ7_9BACT</name>
<protein>
    <submittedName>
        <fullName evidence="3">Metallophosphoesterase family protein</fullName>
    </submittedName>
</protein>
<dbReference type="Proteomes" id="UP000324611">
    <property type="component" value="Unassembled WGS sequence"/>
</dbReference>
<dbReference type="GO" id="GO:0005737">
    <property type="term" value="C:cytoplasm"/>
    <property type="evidence" value="ECO:0007669"/>
    <property type="project" value="TreeGrafter"/>
</dbReference>
<proteinExistence type="inferred from homology"/>
<reference evidence="3 4" key="1">
    <citation type="submission" date="2019-09" db="EMBL/GenBank/DDBJ databases">
        <title>Chitinophaga ginsengihumi sp. nov., isolated from soil of ginseng rhizosphere.</title>
        <authorList>
            <person name="Lee J."/>
        </authorList>
    </citation>
    <scope>NUCLEOTIDE SEQUENCE [LARGE SCALE GENOMIC DNA]</scope>
    <source>
        <strain evidence="3 4">BN140078</strain>
    </source>
</reference>
<evidence type="ECO:0000313" key="4">
    <source>
        <dbReference type="Proteomes" id="UP000324611"/>
    </source>
</evidence>
<dbReference type="InterPro" id="IPR011152">
    <property type="entry name" value="Pesterase_MJ0912"/>
</dbReference>
<evidence type="ECO:0000313" key="3">
    <source>
        <dbReference type="EMBL" id="KAA2239577.1"/>
    </source>
</evidence>
<dbReference type="PIRSF" id="PIRSF000883">
    <property type="entry name" value="Pesterase_MJ0912"/>
    <property type="match status" value="1"/>
</dbReference>
<dbReference type="PANTHER" id="PTHR42850">
    <property type="entry name" value="METALLOPHOSPHOESTERASE"/>
    <property type="match status" value="1"/>
</dbReference>
<dbReference type="SUPFAM" id="SSF56300">
    <property type="entry name" value="Metallo-dependent phosphatases"/>
    <property type="match status" value="1"/>
</dbReference>
<comment type="caution">
    <text evidence="3">The sequence shown here is derived from an EMBL/GenBank/DDBJ whole genome shotgun (WGS) entry which is preliminary data.</text>
</comment>
<keyword evidence="4" id="KW-1185">Reference proteome</keyword>
<dbReference type="CDD" id="cd00838">
    <property type="entry name" value="MPP_superfamily"/>
    <property type="match status" value="1"/>
</dbReference>
<feature type="domain" description="Calcineurin-like phosphoesterase" evidence="2">
    <location>
        <begin position="3"/>
        <end position="211"/>
    </location>
</feature>
<dbReference type="AlphaFoldDB" id="A0A5B2VMQ7"/>
<evidence type="ECO:0000259" key="2">
    <source>
        <dbReference type="Pfam" id="PF12850"/>
    </source>
</evidence>
<dbReference type="EMBL" id="VUOC01000004">
    <property type="protein sequence ID" value="KAA2239577.1"/>
    <property type="molecule type" value="Genomic_DNA"/>
</dbReference>
<dbReference type="InterPro" id="IPR050126">
    <property type="entry name" value="Ap4A_hydrolase"/>
</dbReference>
<evidence type="ECO:0000256" key="1">
    <source>
        <dbReference type="ARBA" id="ARBA00008950"/>
    </source>
</evidence>
<dbReference type="GO" id="GO:0016791">
    <property type="term" value="F:phosphatase activity"/>
    <property type="evidence" value="ECO:0007669"/>
    <property type="project" value="TreeGrafter"/>
</dbReference>
<dbReference type="InterPro" id="IPR029052">
    <property type="entry name" value="Metallo-depent_PP-like"/>
</dbReference>
<dbReference type="RefSeq" id="WP_149840756.1">
    <property type="nucleotide sequence ID" value="NZ_VUOC01000004.1"/>
</dbReference>
<dbReference type="InterPro" id="IPR024654">
    <property type="entry name" value="Calcineurin-like_PHP_lpxH"/>
</dbReference>
<dbReference type="Gene3D" id="3.60.21.10">
    <property type="match status" value="1"/>
</dbReference>
<comment type="similarity">
    <text evidence="1">Belongs to the metallophosphoesterase superfamily. YfcE family.</text>
</comment>
<reference evidence="3 4" key="2">
    <citation type="submission" date="2019-09" db="EMBL/GenBank/DDBJ databases">
        <authorList>
            <person name="Jin C."/>
        </authorList>
    </citation>
    <scope>NUCLEOTIDE SEQUENCE [LARGE SCALE GENOMIC DNA]</scope>
    <source>
        <strain evidence="3 4">BN140078</strain>
    </source>
</reference>
<accession>A0A5B2VMQ7</accession>
<gene>
    <name evidence="3" type="ORF">F0L74_25615</name>
</gene>